<dbReference type="InterPro" id="IPR037923">
    <property type="entry name" value="HTH-like"/>
</dbReference>
<evidence type="ECO:0000259" key="4">
    <source>
        <dbReference type="PROSITE" id="PS01124"/>
    </source>
</evidence>
<keyword evidence="6" id="KW-1185">Reference proteome</keyword>
<dbReference type="GO" id="GO:0003700">
    <property type="term" value="F:DNA-binding transcription factor activity"/>
    <property type="evidence" value="ECO:0007669"/>
    <property type="project" value="InterPro"/>
</dbReference>
<evidence type="ECO:0000313" key="5">
    <source>
        <dbReference type="EMBL" id="QUI22077.1"/>
    </source>
</evidence>
<dbReference type="AlphaFoldDB" id="A0A8J8SG69"/>
<keyword evidence="3" id="KW-0804">Transcription</keyword>
<dbReference type="InterPro" id="IPR018062">
    <property type="entry name" value="HTH_AraC-typ_CS"/>
</dbReference>
<dbReference type="SUPFAM" id="SSF51215">
    <property type="entry name" value="Regulatory protein AraC"/>
    <property type="match status" value="1"/>
</dbReference>
<keyword evidence="1" id="KW-0805">Transcription regulation</keyword>
<dbReference type="PROSITE" id="PS01124">
    <property type="entry name" value="HTH_ARAC_FAMILY_2"/>
    <property type="match status" value="1"/>
</dbReference>
<dbReference type="PROSITE" id="PS00041">
    <property type="entry name" value="HTH_ARAC_FAMILY_1"/>
    <property type="match status" value="1"/>
</dbReference>
<evidence type="ECO:0000313" key="6">
    <source>
        <dbReference type="Proteomes" id="UP000683246"/>
    </source>
</evidence>
<gene>
    <name evidence="5" type="ORF">HZI73_07085</name>
</gene>
<dbReference type="SUPFAM" id="SSF46689">
    <property type="entry name" value="Homeodomain-like"/>
    <property type="match status" value="2"/>
</dbReference>
<keyword evidence="2" id="KW-0238">DNA-binding</keyword>
<dbReference type="PANTHER" id="PTHR43280:SF28">
    <property type="entry name" value="HTH-TYPE TRANSCRIPTIONAL ACTIVATOR RHAS"/>
    <property type="match status" value="1"/>
</dbReference>
<dbReference type="EMBL" id="CP058649">
    <property type="protein sequence ID" value="QUI22077.1"/>
    <property type="molecule type" value="Genomic_DNA"/>
</dbReference>
<organism evidence="5 6">
    <name type="scientific">Vallitalea pronyensis</name>
    <dbReference type="NCBI Taxonomy" id="1348613"/>
    <lineage>
        <taxon>Bacteria</taxon>
        <taxon>Bacillati</taxon>
        <taxon>Bacillota</taxon>
        <taxon>Clostridia</taxon>
        <taxon>Lachnospirales</taxon>
        <taxon>Vallitaleaceae</taxon>
        <taxon>Vallitalea</taxon>
    </lineage>
</organism>
<dbReference type="RefSeq" id="WP_212697555.1">
    <property type="nucleotide sequence ID" value="NZ_CP058649.1"/>
</dbReference>
<feature type="domain" description="HTH araC/xylS-type" evidence="4">
    <location>
        <begin position="173"/>
        <end position="271"/>
    </location>
</feature>
<evidence type="ECO:0000256" key="3">
    <source>
        <dbReference type="ARBA" id="ARBA00023163"/>
    </source>
</evidence>
<sequence>MKEYCKHIKPENPQVVTGSQLFVKEFRDVYSTDEYIFDFTEDFRKGYLLFFFKNGQGILVKDGKYTYFHQNNILVIKAGMKLKVSSHNCAYYILHIDGPSVDEIIEKVTENKEKGLISVMNPQKVRVVYSRIKASLEKGYQPYKLTAHIFTILSELDIVEAVEEKRLNEKLISKAKSFIEERFSEDLHVEDIAKVANLSKYYFTKEFKKITGLTPIQYLIRKRINHAEFLLENTSQSIFQISIDAGFNTEVNFFYHFKKANNCTPNDYRKLHRNKWS</sequence>
<evidence type="ECO:0000256" key="2">
    <source>
        <dbReference type="ARBA" id="ARBA00023125"/>
    </source>
</evidence>
<accession>A0A8J8SG69</accession>
<dbReference type="Pfam" id="PF12833">
    <property type="entry name" value="HTH_18"/>
    <property type="match status" value="1"/>
</dbReference>
<dbReference type="InterPro" id="IPR018060">
    <property type="entry name" value="HTH_AraC"/>
</dbReference>
<dbReference type="SMART" id="SM00342">
    <property type="entry name" value="HTH_ARAC"/>
    <property type="match status" value="1"/>
</dbReference>
<dbReference type="PANTHER" id="PTHR43280">
    <property type="entry name" value="ARAC-FAMILY TRANSCRIPTIONAL REGULATOR"/>
    <property type="match status" value="1"/>
</dbReference>
<dbReference type="GO" id="GO:0043565">
    <property type="term" value="F:sequence-specific DNA binding"/>
    <property type="evidence" value="ECO:0007669"/>
    <property type="project" value="InterPro"/>
</dbReference>
<dbReference type="KEGG" id="vpy:HZI73_07085"/>
<evidence type="ECO:0000256" key="1">
    <source>
        <dbReference type="ARBA" id="ARBA00023015"/>
    </source>
</evidence>
<dbReference type="InterPro" id="IPR009057">
    <property type="entry name" value="Homeodomain-like_sf"/>
</dbReference>
<protein>
    <submittedName>
        <fullName evidence="5">Helix-turn-helix transcriptional regulator</fullName>
    </submittedName>
</protein>
<dbReference type="Proteomes" id="UP000683246">
    <property type="component" value="Chromosome"/>
</dbReference>
<proteinExistence type="predicted"/>
<reference evidence="5" key="1">
    <citation type="submission" date="2020-07" db="EMBL/GenBank/DDBJ databases">
        <title>Vallitalea pronyensis genome.</title>
        <authorList>
            <person name="Postec A."/>
        </authorList>
    </citation>
    <scope>NUCLEOTIDE SEQUENCE</scope>
    <source>
        <strain evidence="5">FatNI3</strain>
    </source>
</reference>
<dbReference type="Gene3D" id="1.10.10.60">
    <property type="entry name" value="Homeodomain-like"/>
    <property type="match status" value="2"/>
</dbReference>
<name>A0A8J8SG69_9FIRM</name>